<feature type="compositionally biased region" description="Basic and acidic residues" evidence="1">
    <location>
        <begin position="68"/>
        <end position="77"/>
    </location>
</feature>
<proteinExistence type="predicted"/>
<reference evidence="3" key="1">
    <citation type="journal article" date="2018" name="Nat. Microbiol.">
        <title>Leveraging single-cell genomics to expand the fungal tree of life.</title>
        <authorList>
            <person name="Ahrendt S.R."/>
            <person name="Quandt C.A."/>
            <person name="Ciobanu D."/>
            <person name="Clum A."/>
            <person name="Salamov A."/>
            <person name="Andreopoulos B."/>
            <person name="Cheng J.F."/>
            <person name="Woyke T."/>
            <person name="Pelin A."/>
            <person name="Henrissat B."/>
            <person name="Reynolds N.K."/>
            <person name="Benny G.L."/>
            <person name="Smith M.E."/>
            <person name="James T.Y."/>
            <person name="Grigoriev I.V."/>
        </authorList>
    </citation>
    <scope>NUCLEOTIDE SEQUENCE [LARGE SCALE GENOMIC DNA]</scope>
    <source>
        <strain evidence="3">ATCC 52028</strain>
    </source>
</reference>
<dbReference type="Proteomes" id="UP000268535">
    <property type="component" value="Unassembled WGS sequence"/>
</dbReference>
<feature type="compositionally biased region" description="Basic residues" evidence="1">
    <location>
        <begin position="188"/>
        <end position="199"/>
    </location>
</feature>
<evidence type="ECO:0000313" key="3">
    <source>
        <dbReference type="Proteomes" id="UP000268535"/>
    </source>
</evidence>
<feature type="region of interest" description="Disordered" evidence="1">
    <location>
        <begin position="1"/>
        <end position="244"/>
    </location>
</feature>
<name>A0A4P9WU94_9FUNG</name>
<organism evidence="2 3">
    <name type="scientific">Caulochytrium protostelioides</name>
    <dbReference type="NCBI Taxonomy" id="1555241"/>
    <lineage>
        <taxon>Eukaryota</taxon>
        <taxon>Fungi</taxon>
        <taxon>Fungi incertae sedis</taxon>
        <taxon>Chytridiomycota</taxon>
        <taxon>Chytridiomycota incertae sedis</taxon>
        <taxon>Chytridiomycetes</taxon>
        <taxon>Caulochytriales</taxon>
        <taxon>Caulochytriaceae</taxon>
        <taxon>Caulochytrium</taxon>
    </lineage>
</organism>
<evidence type="ECO:0000313" key="2">
    <source>
        <dbReference type="EMBL" id="RKO95608.1"/>
    </source>
</evidence>
<accession>A0A4P9WU94</accession>
<feature type="compositionally biased region" description="Low complexity" evidence="1">
    <location>
        <begin position="52"/>
        <end position="62"/>
    </location>
</feature>
<feature type="compositionally biased region" description="Basic residues" evidence="1">
    <location>
        <begin position="10"/>
        <end position="21"/>
    </location>
</feature>
<feature type="compositionally biased region" description="Basic and acidic residues" evidence="1">
    <location>
        <begin position="133"/>
        <end position="145"/>
    </location>
</feature>
<gene>
    <name evidence="2" type="ORF">CAUPRSCDRAFT_12693</name>
</gene>
<protein>
    <submittedName>
        <fullName evidence="2">Uncharacterized protein</fullName>
    </submittedName>
</protein>
<feature type="compositionally biased region" description="Basic and acidic residues" evidence="1">
    <location>
        <begin position="87"/>
        <end position="123"/>
    </location>
</feature>
<sequence length="244" mass="25205">MGGARARSPAARRARHPRPERHRAAEPAVGPSAAVRTDAAPRGADLQHAGRPHLALPPALAGAGRGGVRADRDDAAARGRGGARVVEYGRRGPRDGERGAAAREPEHGAPADPPPRGRPDRGAARARLRGRHGRDQGADRRDEAPRQPVSGPDVCRAPGPGRGRGADVAHAARPAPPDGAAPHDAPGRARRRGPPRRGMRGGAACGAGHRGRRAPGRALDRRAPRNAVRPHPARAVAAHGAAHV</sequence>
<dbReference type="AlphaFoldDB" id="A0A4P9WU94"/>
<feature type="compositionally biased region" description="Low complexity" evidence="1">
    <location>
        <begin position="225"/>
        <end position="244"/>
    </location>
</feature>
<evidence type="ECO:0000256" key="1">
    <source>
        <dbReference type="SAM" id="MobiDB-lite"/>
    </source>
</evidence>
<dbReference type="EMBL" id="ML011296">
    <property type="protein sequence ID" value="RKO95608.1"/>
    <property type="molecule type" value="Genomic_DNA"/>
</dbReference>